<dbReference type="InterPro" id="IPR001128">
    <property type="entry name" value="Cyt_P450"/>
</dbReference>
<dbReference type="GO" id="GO:0005506">
    <property type="term" value="F:iron ion binding"/>
    <property type="evidence" value="ECO:0007669"/>
    <property type="project" value="InterPro"/>
</dbReference>
<dbReference type="OrthoDB" id="1470350at2759"/>
<keyword evidence="4" id="KW-0560">Oxidoreductase</keyword>
<organism evidence="8 9">
    <name type="scientific">Jimgerdemannia flammicorona</name>
    <dbReference type="NCBI Taxonomy" id="994334"/>
    <lineage>
        <taxon>Eukaryota</taxon>
        <taxon>Fungi</taxon>
        <taxon>Fungi incertae sedis</taxon>
        <taxon>Mucoromycota</taxon>
        <taxon>Mucoromycotina</taxon>
        <taxon>Endogonomycetes</taxon>
        <taxon>Endogonales</taxon>
        <taxon>Endogonaceae</taxon>
        <taxon>Jimgerdemannia</taxon>
    </lineage>
</organism>
<comment type="caution">
    <text evidence="8">The sequence shown here is derived from an EMBL/GenBank/DDBJ whole genome shotgun (WGS) entry which is preliminary data.</text>
</comment>
<dbReference type="InterPro" id="IPR036396">
    <property type="entry name" value="Cyt_P450_sf"/>
</dbReference>
<dbReference type="InterPro" id="IPR050196">
    <property type="entry name" value="Cytochrome_P450_Monoox"/>
</dbReference>
<evidence type="ECO:0000313" key="8">
    <source>
        <dbReference type="EMBL" id="RUP46005.1"/>
    </source>
</evidence>
<dbReference type="GO" id="GO:0004497">
    <property type="term" value="F:monooxygenase activity"/>
    <property type="evidence" value="ECO:0007669"/>
    <property type="project" value="UniProtKB-KW"/>
</dbReference>
<evidence type="ECO:0000256" key="2">
    <source>
        <dbReference type="ARBA" id="ARBA00022617"/>
    </source>
</evidence>
<dbReference type="Pfam" id="PF00067">
    <property type="entry name" value="p450"/>
    <property type="match status" value="1"/>
</dbReference>
<protein>
    <submittedName>
        <fullName evidence="8">Cytochrome P450</fullName>
    </submittedName>
</protein>
<evidence type="ECO:0000256" key="5">
    <source>
        <dbReference type="ARBA" id="ARBA00023004"/>
    </source>
</evidence>
<dbReference type="EMBL" id="RBNI01006463">
    <property type="protein sequence ID" value="RUP46005.1"/>
    <property type="molecule type" value="Genomic_DNA"/>
</dbReference>
<keyword evidence="2" id="KW-0349">Heme</keyword>
<evidence type="ECO:0000313" key="9">
    <source>
        <dbReference type="Proteomes" id="UP000268093"/>
    </source>
</evidence>
<evidence type="ECO:0000256" key="4">
    <source>
        <dbReference type="ARBA" id="ARBA00023002"/>
    </source>
</evidence>
<keyword evidence="7" id="KW-0472">Membrane</keyword>
<gene>
    <name evidence="8" type="ORF">BC936DRAFT_147465</name>
</gene>
<name>A0A433D599_9FUNG</name>
<reference evidence="8 9" key="1">
    <citation type="journal article" date="2018" name="New Phytol.">
        <title>Phylogenomics of Endogonaceae and evolution of mycorrhizas within Mucoromycota.</title>
        <authorList>
            <person name="Chang Y."/>
            <person name="Desiro A."/>
            <person name="Na H."/>
            <person name="Sandor L."/>
            <person name="Lipzen A."/>
            <person name="Clum A."/>
            <person name="Barry K."/>
            <person name="Grigoriev I.V."/>
            <person name="Martin F.M."/>
            <person name="Stajich J.E."/>
            <person name="Smith M.E."/>
            <person name="Bonito G."/>
            <person name="Spatafora J.W."/>
        </authorList>
    </citation>
    <scope>NUCLEOTIDE SEQUENCE [LARGE SCALE GENOMIC DNA]</scope>
    <source>
        <strain evidence="8 9">GMNB39</strain>
    </source>
</reference>
<accession>A0A433D599</accession>
<evidence type="ECO:0000256" key="7">
    <source>
        <dbReference type="SAM" id="Phobius"/>
    </source>
</evidence>
<keyword evidence="5" id="KW-0408">Iron</keyword>
<keyword evidence="9" id="KW-1185">Reference proteome</keyword>
<evidence type="ECO:0000256" key="3">
    <source>
        <dbReference type="ARBA" id="ARBA00022723"/>
    </source>
</evidence>
<dbReference type="GO" id="GO:0020037">
    <property type="term" value="F:heme binding"/>
    <property type="evidence" value="ECO:0007669"/>
    <property type="project" value="InterPro"/>
</dbReference>
<evidence type="ECO:0000256" key="6">
    <source>
        <dbReference type="ARBA" id="ARBA00023033"/>
    </source>
</evidence>
<keyword evidence="7" id="KW-1133">Transmembrane helix</keyword>
<dbReference type="AlphaFoldDB" id="A0A433D599"/>
<feature type="transmembrane region" description="Helical" evidence="7">
    <location>
        <begin position="27"/>
        <end position="44"/>
    </location>
</feature>
<dbReference type="Proteomes" id="UP000268093">
    <property type="component" value="Unassembled WGS sequence"/>
</dbReference>
<proteinExistence type="inferred from homology"/>
<keyword evidence="6" id="KW-0503">Monooxygenase</keyword>
<keyword evidence="7" id="KW-0812">Transmembrane</keyword>
<evidence type="ECO:0000256" key="1">
    <source>
        <dbReference type="ARBA" id="ARBA00010617"/>
    </source>
</evidence>
<comment type="similarity">
    <text evidence="1">Belongs to the cytochrome P450 family.</text>
</comment>
<dbReference type="GO" id="GO:0016705">
    <property type="term" value="F:oxidoreductase activity, acting on paired donors, with incorporation or reduction of molecular oxygen"/>
    <property type="evidence" value="ECO:0007669"/>
    <property type="project" value="InterPro"/>
</dbReference>
<dbReference type="Gene3D" id="1.10.630.10">
    <property type="entry name" value="Cytochrome P450"/>
    <property type="match status" value="1"/>
</dbReference>
<sequence length="359" mass="41201">MSQHITDLVGADYANHILPFLRSGGVYAGYIAAAVAATAVYSLYDKFTVPRELRHLPSVSFLKTSAAMWRGEAKDVTQKRLYIPAYGDHGILVRMIMSKWMVSIANPEYAKKMLMRLETFPKVEMFATDAQQSSLPARLFGTNNIIFQNGDHWKRHRKIANPAFHRSMPVQLFGSLTQALFKKFEADGNRVNFYDYMQRFTLDSIGKAGFGFDFNMVRLNILLSHIFPRTSPSLQSIDDAENKWAKLYDDVMGGIRVPLFGLFPVLEQRFLWAFPHRRNLHQKMDQLDKLFMEVIEKKKHAIEQKEYEETFAGDNEKDLLTLMIEANLTEQEGKGLSDSELRVCSTERMQFCVQVKTAS</sequence>
<dbReference type="PANTHER" id="PTHR24291">
    <property type="entry name" value="CYTOCHROME P450 FAMILY 4"/>
    <property type="match status" value="1"/>
</dbReference>
<dbReference type="PANTHER" id="PTHR24291:SF50">
    <property type="entry name" value="BIFUNCTIONAL ALBAFLAVENONE MONOOXYGENASE_TERPENE SYNTHASE"/>
    <property type="match status" value="1"/>
</dbReference>
<dbReference type="SUPFAM" id="SSF48264">
    <property type="entry name" value="Cytochrome P450"/>
    <property type="match status" value="1"/>
</dbReference>
<keyword evidence="3" id="KW-0479">Metal-binding</keyword>